<dbReference type="InterPro" id="IPR048959">
    <property type="entry name" value="ARMC9_ARM_dom"/>
</dbReference>
<evidence type="ECO:0000256" key="9">
    <source>
        <dbReference type="SAM" id="Phobius"/>
    </source>
</evidence>
<dbReference type="Pfam" id="PF21050">
    <property type="entry name" value="ARMC9_ARM"/>
    <property type="match status" value="1"/>
</dbReference>
<feature type="transmembrane region" description="Helical" evidence="9">
    <location>
        <begin position="765"/>
        <end position="790"/>
    </location>
</feature>
<evidence type="ECO:0000256" key="1">
    <source>
        <dbReference type="ARBA" id="ARBA00004114"/>
    </source>
</evidence>
<dbReference type="InterPro" id="IPR016024">
    <property type="entry name" value="ARM-type_fold"/>
</dbReference>
<feature type="compositionally biased region" description="Low complexity" evidence="8">
    <location>
        <begin position="495"/>
        <end position="512"/>
    </location>
</feature>
<reference evidence="12 13" key="1">
    <citation type="submission" date="2022-12" db="EMBL/GenBank/DDBJ databases">
        <title>Chromosome-level genome of Tegillarca granosa.</title>
        <authorList>
            <person name="Kim J."/>
        </authorList>
    </citation>
    <scope>NUCLEOTIDE SEQUENCE [LARGE SCALE GENOMIC DNA]</scope>
    <source>
        <strain evidence="12">Teg-2019</strain>
        <tissue evidence="12">Adductor muscle</tissue>
    </source>
</reference>
<evidence type="ECO:0000256" key="6">
    <source>
        <dbReference type="ARBA" id="ARBA00023212"/>
    </source>
</evidence>
<dbReference type="Proteomes" id="UP001217089">
    <property type="component" value="Unassembled WGS sequence"/>
</dbReference>
<dbReference type="PANTHER" id="PTHR14881:SF4">
    <property type="entry name" value="LISH DOMAIN-CONTAINING PROTEIN ARMC9"/>
    <property type="match status" value="1"/>
</dbReference>
<feature type="domain" description="LisH" evidence="10">
    <location>
        <begin position="276"/>
        <end position="395"/>
    </location>
</feature>
<keyword evidence="13" id="KW-1185">Reference proteome</keyword>
<feature type="domain" description="ARMC9 CTLH-like" evidence="11">
    <location>
        <begin position="63"/>
        <end position="190"/>
    </location>
</feature>
<evidence type="ECO:0000313" key="12">
    <source>
        <dbReference type="EMBL" id="KAJ8320819.1"/>
    </source>
</evidence>
<dbReference type="EMBL" id="JARBDR010000141">
    <property type="protein sequence ID" value="KAJ8320819.1"/>
    <property type="molecule type" value="Genomic_DNA"/>
</dbReference>
<dbReference type="InterPro" id="IPR048957">
    <property type="entry name" value="ARMC9_LisH"/>
</dbReference>
<dbReference type="Pfam" id="PF23138">
    <property type="entry name" value="CTLH_Armc9"/>
    <property type="match status" value="1"/>
</dbReference>
<dbReference type="SUPFAM" id="SSF48371">
    <property type="entry name" value="ARM repeat"/>
    <property type="match status" value="1"/>
</dbReference>
<evidence type="ECO:0000313" key="13">
    <source>
        <dbReference type="Proteomes" id="UP001217089"/>
    </source>
</evidence>
<keyword evidence="9" id="KW-0472">Membrane</keyword>
<evidence type="ECO:0000259" key="11">
    <source>
        <dbReference type="Pfam" id="PF23138"/>
    </source>
</evidence>
<dbReference type="PROSITE" id="PS50896">
    <property type="entry name" value="LISH"/>
    <property type="match status" value="1"/>
</dbReference>
<dbReference type="InterPro" id="IPR040369">
    <property type="entry name" value="ARMC9"/>
</dbReference>
<feature type="region of interest" description="Disordered" evidence="8">
    <location>
        <begin position="397"/>
        <end position="708"/>
    </location>
</feature>
<protein>
    <recommendedName>
        <fullName evidence="3">LisH domain-containing protein ARMC9</fullName>
    </recommendedName>
</protein>
<dbReference type="PANTHER" id="PTHR14881">
    <property type="entry name" value="LISH DOMAIN-CONTAINING PROTEIN ARMC9"/>
    <property type="match status" value="1"/>
</dbReference>
<evidence type="ECO:0000256" key="8">
    <source>
        <dbReference type="SAM" id="MobiDB-lite"/>
    </source>
</evidence>
<dbReference type="Gene3D" id="1.25.10.10">
    <property type="entry name" value="Leucine-rich Repeat Variant"/>
    <property type="match status" value="1"/>
</dbReference>
<comment type="subcellular location">
    <subcellularLocation>
        <location evidence="2">Cytoplasm</location>
        <location evidence="2">Cytoskeleton</location>
        <location evidence="2">Cilium basal body</location>
    </subcellularLocation>
    <subcellularLocation>
        <location evidence="1">Cytoplasm</location>
        <location evidence="1">Cytoskeleton</location>
        <location evidence="1">Microtubule organizing center</location>
        <location evidence="1">Centrosome</location>
        <location evidence="1">Centriole</location>
    </subcellularLocation>
</comment>
<sequence>MTMSGSLSVVSFEGELNAIVQEYLDFAGFERTLTTYQKECEQKAKPVATQNNKSRSNQKILALQNEMMQMFHKGRRDKYFKLWNDNLSPTVKDGDAVSKKLEFYLNIYFAIYPIKFAKGQREMDRCMNDFKKYLETRGATLSQTTEFLPYYALPFVPNPKGHPSYKELFTDVWFKDLEIRLEKFLTLTLKSTPQPKLFDLYRGNRDGDENEQFQHIHRLQQQLVDSERRTYLAQNQDLFKSLLDNLHSEEKESITREMVLGALQKLSLRRNLQSAMIDAGLIEWLVKVLEDNDALSDYTLEYSVALLMNLCLRTSGKKRCVNSAHQTLKVLSDLLGHENQEIRPYVNGALYSILAIPSIREEAKAMGMEEILRCFIKDDQPDMNRQIEFIIKQLNSTESVEEYESDDEDEEEEEDDQDAMELDLDKDDAVQAQESEDTGEKLLLSDYPATGKGNNSKPKKKHTDSVLAMHEPLQRPITPSQRRASDHPSMNPLTNRPSSNLSRPPSNLSRPPTGSLDRPPTRSGSRPNTQEGERGGSNQRPASQTSQKSSGSNQALNPEYNQAFGSRPKIPRTPDVGNLSRQNSKVTPQSGKRPTSRGSIGSMPPPSPQYSESGPRPSSAGKSASISGSRRGSTSSQRGDQQQPTPSSQQQQQPTSPMSQQQPTTPVSQQQAKTPSSQQAKTPTSQQQQSPTPSSQQQQPKTPSTKSPVDSNFSFLLVIACELFILKYFIYPFISDIQGIMKKFYAVYYNYVNVSHHFEKNSFEFLIFSIFFFCFLFCNQDNIYFLFYIYCEFKRSHDIYIS</sequence>
<evidence type="ECO:0000259" key="10">
    <source>
        <dbReference type="Pfam" id="PF21050"/>
    </source>
</evidence>
<dbReference type="InterPro" id="IPR011989">
    <property type="entry name" value="ARM-like"/>
</dbReference>
<dbReference type="InterPro" id="IPR006594">
    <property type="entry name" value="LisH"/>
</dbReference>
<keyword evidence="6" id="KW-0206">Cytoskeleton</keyword>
<organism evidence="12 13">
    <name type="scientific">Tegillarca granosa</name>
    <name type="common">Malaysian cockle</name>
    <name type="synonym">Anadara granosa</name>
    <dbReference type="NCBI Taxonomy" id="220873"/>
    <lineage>
        <taxon>Eukaryota</taxon>
        <taxon>Metazoa</taxon>
        <taxon>Spiralia</taxon>
        <taxon>Lophotrochozoa</taxon>
        <taxon>Mollusca</taxon>
        <taxon>Bivalvia</taxon>
        <taxon>Autobranchia</taxon>
        <taxon>Pteriomorphia</taxon>
        <taxon>Arcoida</taxon>
        <taxon>Arcoidea</taxon>
        <taxon>Arcidae</taxon>
        <taxon>Tegillarca</taxon>
    </lineage>
</organism>
<evidence type="ECO:0000256" key="3">
    <source>
        <dbReference type="ARBA" id="ARBA00021146"/>
    </source>
</evidence>
<feature type="compositionally biased region" description="Polar residues" evidence="8">
    <location>
        <begin position="579"/>
        <end position="599"/>
    </location>
</feature>
<evidence type="ECO:0000256" key="5">
    <source>
        <dbReference type="ARBA" id="ARBA00022794"/>
    </source>
</evidence>
<evidence type="ECO:0000256" key="2">
    <source>
        <dbReference type="ARBA" id="ARBA00004120"/>
    </source>
</evidence>
<feature type="transmembrane region" description="Helical" evidence="9">
    <location>
        <begin position="713"/>
        <end position="734"/>
    </location>
</feature>
<feature type="compositionally biased region" description="Low complexity" evidence="8">
    <location>
        <begin position="616"/>
        <end position="708"/>
    </location>
</feature>
<keyword evidence="9" id="KW-0812">Transmembrane</keyword>
<evidence type="ECO:0000256" key="7">
    <source>
        <dbReference type="ARBA" id="ARBA00023273"/>
    </source>
</evidence>
<keyword evidence="7" id="KW-0966">Cell projection</keyword>
<dbReference type="Pfam" id="PF21051">
    <property type="entry name" value="ARMC9_LisH"/>
    <property type="match status" value="1"/>
</dbReference>
<feature type="compositionally biased region" description="Acidic residues" evidence="8">
    <location>
        <begin position="399"/>
        <end position="426"/>
    </location>
</feature>
<evidence type="ECO:0000256" key="4">
    <source>
        <dbReference type="ARBA" id="ARBA00022490"/>
    </source>
</evidence>
<name>A0ABQ9FUA5_TEGGR</name>
<dbReference type="InterPro" id="IPR056327">
    <property type="entry name" value="ARMC9_CTLH-like_dom"/>
</dbReference>
<accession>A0ABQ9FUA5</accession>
<gene>
    <name evidence="12" type="ORF">KUTeg_002406</name>
</gene>
<proteinExistence type="predicted"/>
<keyword evidence="5" id="KW-0970">Cilium biogenesis/degradation</keyword>
<feature type="compositionally biased region" description="Polar residues" evidence="8">
    <location>
        <begin position="522"/>
        <end position="564"/>
    </location>
</feature>
<comment type="caution">
    <text evidence="12">The sequence shown here is derived from an EMBL/GenBank/DDBJ whole genome shotgun (WGS) entry which is preliminary data.</text>
</comment>
<keyword evidence="4" id="KW-0963">Cytoplasm</keyword>
<keyword evidence="9" id="KW-1133">Transmembrane helix</keyword>